<dbReference type="SUPFAM" id="SSF51556">
    <property type="entry name" value="Metallo-dependent hydrolases"/>
    <property type="match status" value="1"/>
</dbReference>
<dbReference type="InterPro" id="IPR032466">
    <property type="entry name" value="Metal_Hydrolase"/>
</dbReference>
<feature type="domain" description="Amidohydrolase-related" evidence="4">
    <location>
        <begin position="101"/>
        <end position="297"/>
    </location>
</feature>
<evidence type="ECO:0000256" key="1">
    <source>
        <dbReference type="ARBA" id="ARBA00022793"/>
    </source>
</evidence>
<dbReference type="EMBL" id="JAXOVC010000004">
    <property type="protein sequence ID" value="KAK4503311.1"/>
    <property type="molecule type" value="Genomic_DNA"/>
</dbReference>
<keyword evidence="1 3" id="KW-0210">Decarboxylase</keyword>
<evidence type="ECO:0000256" key="2">
    <source>
        <dbReference type="ARBA" id="ARBA00023239"/>
    </source>
</evidence>
<dbReference type="Pfam" id="PF04909">
    <property type="entry name" value="Amidohydro_2"/>
    <property type="match status" value="1"/>
</dbReference>
<proteinExistence type="inferred from homology"/>
<accession>A0ABR0ENY3</accession>
<reference evidence="5 6" key="1">
    <citation type="journal article" date="2023" name="G3 (Bethesda)">
        <title>A chromosome-level genome assembly of Zasmidium syzygii isolated from banana leaves.</title>
        <authorList>
            <person name="van Westerhoven A.C."/>
            <person name="Mehrabi R."/>
            <person name="Talebi R."/>
            <person name="Steentjes M.B.F."/>
            <person name="Corcolon B."/>
            <person name="Chong P.A."/>
            <person name="Kema G.H.J."/>
            <person name="Seidl M.F."/>
        </authorList>
    </citation>
    <scope>NUCLEOTIDE SEQUENCE [LARGE SCALE GENOMIC DNA]</scope>
    <source>
        <strain evidence="5 6">P124</strain>
    </source>
</reference>
<evidence type="ECO:0000256" key="3">
    <source>
        <dbReference type="RuleBase" id="RU366045"/>
    </source>
</evidence>
<dbReference type="PANTHER" id="PTHR21240">
    <property type="entry name" value="2-AMINO-3-CARBOXYLMUCONATE-6-SEMIALDEHYDE DECARBOXYLASE"/>
    <property type="match status" value="1"/>
</dbReference>
<evidence type="ECO:0000313" key="5">
    <source>
        <dbReference type="EMBL" id="KAK4503311.1"/>
    </source>
</evidence>
<keyword evidence="2 3" id="KW-0456">Lyase</keyword>
<sequence length="306" mass="35085">MLGKISLEEAYELPAKADSSRDQAALYIAPNDLERYLRQIKSFTDERIELSDKHGIGYTIISLTVPGIQGIVEKKRRVDARPTSGRRRAPSLRERAWLPWRILNDVQHAGPDGETYLFYDQPGYDAFWKVAEELAVPIYIHPAAPVGQRYDVLYKERKYLVGPPLSFANGVSLHLLGIITNGVFDRFPNLQVIVGHLDVERPLAARAHDRFCKKDLIYYFKNKIYITTSGHFSTPTLEYVVKYLGHDRILFSVDYPYETIENVCGWWDGDKKEIEKVLGGEKAYYDVGRENAKKLFKVDGYFQSDA</sequence>
<name>A0ABR0ENY3_ZASCE</name>
<dbReference type="InterPro" id="IPR032465">
    <property type="entry name" value="ACMSD"/>
</dbReference>
<dbReference type="Proteomes" id="UP001305779">
    <property type="component" value="Unassembled WGS sequence"/>
</dbReference>
<comment type="caution">
    <text evidence="5">The sequence shown here is derived from an EMBL/GenBank/DDBJ whole genome shotgun (WGS) entry which is preliminary data.</text>
</comment>
<evidence type="ECO:0000313" key="6">
    <source>
        <dbReference type="Proteomes" id="UP001305779"/>
    </source>
</evidence>
<organism evidence="5 6">
    <name type="scientific">Zasmidium cellare</name>
    <name type="common">Wine cellar mold</name>
    <name type="synonym">Racodium cellare</name>
    <dbReference type="NCBI Taxonomy" id="395010"/>
    <lineage>
        <taxon>Eukaryota</taxon>
        <taxon>Fungi</taxon>
        <taxon>Dikarya</taxon>
        <taxon>Ascomycota</taxon>
        <taxon>Pezizomycotina</taxon>
        <taxon>Dothideomycetes</taxon>
        <taxon>Dothideomycetidae</taxon>
        <taxon>Mycosphaerellales</taxon>
        <taxon>Mycosphaerellaceae</taxon>
        <taxon>Zasmidium</taxon>
    </lineage>
</organism>
<dbReference type="PANTHER" id="PTHR21240:SF31">
    <property type="entry name" value="AMIDOHYDROLASE FAMILY PROTEIN (AFU_ORTHOLOGUE AFUA_7G05840)"/>
    <property type="match status" value="1"/>
</dbReference>
<protein>
    <recommendedName>
        <fullName evidence="4">Amidohydrolase-related domain-containing protein</fullName>
    </recommendedName>
</protein>
<keyword evidence="6" id="KW-1185">Reference proteome</keyword>
<comment type="similarity">
    <text evidence="3">Belongs to the metallo-dependent hydrolases superfamily.</text>
</comment>
<evidence type="ECO:0000259" key="4">
    <source>
        <dbReference type="Pfam" id="PF04909"/>
    </source>
</evidence>
<gene>
    <name evidence="5" type="ORF">PRZ48_006739</name>
</gene>
<dbReference type="InterPro" id="IPR006680">
    <property type="entry name" value="Amidohydro-rel"/>
</dbReference>
<dbReference type="Gene3D" id="3.20.20.140">
    <property type="entry name" value="Metal-dependent hydrolases"/>
    <property type="match status" value="2"/>
</dbReference>